<sequence length="125" mass="14494">MMMNEVSSNDRCFHVSHDKGPLRWWQYIEMDCEWTVDSHWRAVDSMYGGVRWFPHVGCPVFDLPEADSPPRLCRRGSPFQSADRVGGCNANRFGSNDGRQHRAPLSFNQLHGGAHLRALRPKRRW</sequence>
<protein>
    <submittedName>
        <fullName evidence="1">Uncharacterized protein</fullName>
    </submittedName>
</protein>
<dbReference type="AlphaFoldDB" id="A0A085LPR2"/>
<evidence type="ECO:0000313" key="1">
    <source>
        <dbReference type="EMBL" id="KFD46958.1"/>
    </source>
</evidence>
<reference evidence="1 2" key="1">
    <citation type="journal article" date="2014" name="Nat. Genet.">
        <title>Genome and transcriptome of the porcine whipworm Trichuris suis.</title>
        <authorList>
            <person name="Jex A.R."/>
            <person name="Nejsum P."/>
            <person name="Schwarz E.M."/>
            <person name="Hu L."/>
            <person name="Young N.D."/>
            <person name="Hall R.S."/>
            <person name="Korhonen P.K."/>
            <person name="Liao S."/>
            <person name="Thamsborg S."/>
            <person name="Xia J."/>
            <person name="Xu P."/>
            <person name="Wang S."/>
            <person name="Scheerlinck J.P."/>
            <person name="Hofmann A."/>
            <person name="Sternberg P.W."/>
            <person name="Wang J."/>
            <person name="Gasser R.B."/>
        </authorList>
    </citation>
    <scope>NUCLEOTIDE SEQUENCE [LARGE SCALE GENOMIC DNA]</scope>
    <source>
        <strain evidence="1">DCEP-RM93M</strain>
    </source>
</reference>
<dbReference type="EMBL" id="KL363345">
    <property type="protein sequence ID" value="KFD46958.1"/>
    <property type="molecule type" value="Genomic_DNA"/>
</dbReference>
<evidence type="ECO:0000313" key="2">
    <source>
        <dbReference type="Proteomes" id="UP000030764"/>
    </source>
</evidence>
<gene>
    <name evidence="1" type="ORF">M513_12148</name>
</gene>
<proteinExistence type="predicted"/>
<name>A0A085LPR2_9BILA</name>
<dbReference type="Proteomes" id="UP000030764">
    <property type="component" value="Unassembled WGS sequence"/>
</dbReference>
<accession>A0A085LPR2</accession>
<organism evidence="1 2">
    <name type="scientific">Trichuris suis</name>
    <name type="common">pig whipworm</name>
    <dbReference type="NCBI Taxonomy" id="68888"/>
    <lineage>
        <taxon>Eukaryota</taxon>
        <taxon>Metazoa</taxon>
        <taxon>Ecdysozoa</taxon>
        <taxon>Nematoda</taxon>
        <taxon>Enoplea</taxon>
        <taxon>Dorylaimia</taxon>
        <taxon>Trichinellida</taxon>
        <taxon>Trichuridae</taxon>
        <taxon>Trichuris</taxon>
    </lineage>
</organism>
<keyword evidence="2" id="KW-1185">Reference proteome</keyword>